<accession>A0AAV2FRW5</accession>
<keyword evidence="2" id="KW-1185">Reference proteome</keyword>
<dbReference type="EMBL" id="OZ034820">
    <property type="protein sequence ID" value="CAL1400190.1"/>
    <property type="molecule type" value="Genomic_DNA"/>
</dbReference>
<evidence type="ECO:0000313" key="1">
    <source>
        <dbReference type="EMBL" id="CAL1400190.1"/>
    </source>
</evidence>
<sequence>MKLKPEFEFVRASFLNRENLQLDGVLGRLIQEETRLRTQEKLDIRPGVNEAVFVDEAHLLLTILPMLHIDPNFNNNGVLPLN</sequence>
<proteinExistence type="predicted"/>
<protein>
    <submittedName>
        <fullName evidence="1">Uncharacterized protein</fullName>
    </submittedName>
</protein>
<dbReference type="Proteomes" id="UP001497516">
    <property type="component" value="Chromosome 7"/>
</dbReference>
<dbReference type="AlphaFoldDB" id="A0AAV2FRW5"/>
<name>A0AAV2FRW5_9ROSI</name>
<evidence type="ECO:0000313" key="2">
    <source>
        <dbReference type="Proteomes" id="UP001497516"/>
    </source>
</evidence>
<gene>
    <name evidence="1" type="ORF">LTRI10_LOCUS40334</name>
</gene>
<reference evidence="1 2" key="1">
    <citation type="submission" date="2024-04" db="EMBL/GenBank/DDBJ databases">
        <authorList>
            <person name="Fracassetti M."/>
        </authorList>
    </citation>
    <scope>NUCLEOTIDE SEQUENCE [LARGE SCALE GENOMIC DNA]</scope>
</reference>
<organism evidence="1 2">
    <name type="scientific">Linum trigynum</name>
    <dbReference type="NCBI Taxonomy" id="586398"/>
    <lineage>
        <taxon>Eukaryota</taxon>
        <taxon>Viridiplantae</taxon>
        <taxon>Streptophyta</taxon>
        <taxon>Embryophyta</taxon>
        <taxon>Tracheophyta</taxon>
        <taxon>Spermatophyta</taxon>
        <taxon>Magnoliopsida</taxon>
        <taxon>eudicotyledons</taxon>
        <taxon>Gunneridae</taxon>
        <taxon>Pentapetalae</taxon>
        <taxon>rosids</taxon>
        <taxon>fabids</taxon>
        <taxon>Malpighiales</taxon>
        <taxon>Linaceae</taxon>
        <taxon>Linum</taxon>
    </lineage>
</organism>